<protein>
    <submittedName>
        <fullName evidence="2">Uncharacterized protein</fullName>
    </submittedName>
</protein>
<gene>
    <name evidence="2" type="ORF">TPC1_30123</name>
</gene>
<dbReference type="EMBL" id="GDID01006224">
    <property type="protein sequence ID" value="JAP90382.1"/>
    <property type="molecule type" value="Transcribed_RNA"/>
</dbReference>
<feature type="non-terminal residue" evidence="2">
    <location>
        <position position="1"/>
    </location>
</feature>
<sequence>QQTQQTFFAESEQKTVELENDKKQLIDQIQKLTSLIDESAQEAEVMKVQLNERFEFEQEFQTQNQSLQQKVETLTIQSKERENQIYVLQQTISDLNRQLEIQEEEHVNLIKIQEQREKFAQQELQHEKDKLSLAESKIQQIQKDSTLQINDLKQKIILMTQENEQEKQQSQKDEEEKLNSVIEKFEEQVQQLEKQNKLLTEQQEENAKELLQVQSIKVSFEKQIEQYSATMSSKDQCFEHYQKQIDQIQQEKQDLSVQLESSNKQLLVAQEAQKINLQQIEEQSAQLNELRQTQSKLEAQEQIMLMKLKQGDQNTEQLHDQLGELQQQNNVLTDQLTKQIAENQQLSQQIQIITQQKTQTEQSLNQKNIQLTNLQRQIDENFAQILGFTSSLSQQQKVADEQSQRFLTVNSDLFEAQVKNQKLLCEIDQSQSQIQTQKQKIKKLEEELQTQKETENRTKNEHKAKIQKAENDLCNLTNELKGSLQQNSLLKDEMGQKEQNLVQLKEQMQNLRQKLNSCQIDLEELQRKYLATNLAQESKIDFLQKENKQKQDVILSLQEKLDLNDSIIDSNQRELRNLHQILGQTEQNYKQLLNSNLGLQNECHQLKQTLQTQNALHLGRDLEKSPTKLQSQNLQQNAQRELLQRNIVLEESVKSLHQETISLKEQLQSNFKVQQKHQKLQKDLEAKIELLSQENADKTAEIHRLIQQTKQFEQTKQVEQTKTQHKVQTEIIEIQTQLEEKIKYIQLQQKQIYELKQQLEQQTQLLVETCDLKNQLVSQNQILSSKLRANEEMQQTNTNDLQTQLKNENKDLKEQIKNYILLIDEKTQKIANLQNQMEQIIQQQQQCQGNVFLKNQQYVKQSMLYVINYIEHFQNTIQQKHQIEIDKIQTLNKQISNIQQKLKRDMLSSQVFQRDLRDKDQDDYKKAIARLEEKIHEIQKENRVLKLKNLQLTNKQQNLTMSELALR</sequence>
<feature type="coiled-coil region" evidence="1">
    <location>
        <begin position="798"/>
        <end position="850"/>
    </location>
</feature>
<proteinExistence type="predicted"/>
<feature type="coiled-coil region" evidence="1">
    <location>
        <begin position="921"/>
        <end position="955"/>
    </location>
</feature>
<feature type="coiled-coil region" evidence="1">
    <location>
        <begin position="420"/>
        <end position="609"/>
    </location>
</feature>
<feature type="coiled-coil region" evidence="1">
    <location>
        <begin position="674"/>
        <end position="708"/>
    </location>
</feature>
<organism evidence="2">
    <name type="scientific">Trepomonas sp. PC1</name>
    <dbReference type="NCBI Taxonomy" id="1076344"/>
    <lineage>
        <taxon>Eukaryota</taxon>
        <taxon>Metamonada</taxon>
        <taxon>Diplomonadida</taxon>
        <taxon>Hexamitidae</taxon>
        <taxon>Hexamitinae</taxon>
        <taxon>Trepomonas</taxon>
    </lineage>
</organism>
<reference evidence="2" key="1">
    <citation type="submission" date="2015-07" db="EMBL/GenBank/DDBJ databases">
        <title>Adaptation to a free-living lifestyle via gene acquisitions in the diplomonad Trepomonas sp. PC1.</title>
        <authorList>
            <person name="Xu F."/>
            <person name="Jerlstrom-Hultqvist J."/>
            <person name="Kolisko M."/>
            <person name="Simpson A.G.B."/>
            <person name="Roger A.J."/>
            <person name="Svard S.G."/>
            <person name="Andersson J.O."/>
        </authorList>
    </citation>
    <scope>NUCLEOTIDE SEQUENCE</scope>
    <source>
        <strain evidence="2">PC1</strain>
    </source>
</reference>
<evidence type="ECO:0000313" key="2">
    <source>
        <dbReference type="EMBL" id="JAP90382.1"/>
    </source>
</evidence>
<feature type="coiled-coil region" evidence="1">
    <location>
        <begin position="238"/>
        <end position="384"/>
    </location>
</feature>
<feature type="non-terminal residue" evidence="2">
    <location>
        <position position="967"/>
    </location>
</feature>
<keyword evidence="1" id="KW-0175">Coiled coil</keyword>
<accession>A0A146K0C4</accession>
<feature type="coiled-coil region" evidence="1">
    <location>
        <begin position="8"/>
        <end position="212"/>
    </location>
</feature>
<dbReference type="AlphaFoldDB" id="A0A146K0C4"/>
<evidence type="ECO:0000256" key="1">
    <source>
        <dbReference type="SAM" id="Coils"/>
    </source>
</evidence>
<name>A0A146K0C4_9EUKA</name>